<dbReference type="EMBL" id="CP115668">
    <property type="protein sequence ID" value="WCC80357.1"/>
    <property type="molecule type" value="Genomic_DNA"/>
</dbReference>
<proteinExistence type="predicted"/>
<dbReference type="Proteomes" id="UP001212097">
    <property type="component" value="Chromosome"/>
</dbReference>
<evidence type="ECO:0000313" key="1">
    <source>
        <dbReference type="EMBL" id="WCC80357.1"/>
    </source>
</evidence>
<sequence length="370" mass="39810">MSVSQTLQPSHVPDLNQIAALCETGWYDTADSMLRMARASESDDPHLVRAAAVTAVARRVLALDAEDFEEIGERLPAHLRSRLTDAGFPHHPRASQRGALGDLVPLYELMLEVLDIRMHREEPQQVVVTCHILGEYLGQLAWQSVLGDGGDPLTLPNKVGQKWGGDGHDCAHTSAMNATARRSLHAALGDQEGYTSYLDKFHSRLGEALGVCAMNHATSDAGQRPDVGITCPHPCQWVLAGTLEERRALDARVRLARIFQESGLVALRHHAPVGHFFGVPSGSEIGQAWVATWNKLNEQWADGSNPMLDPSAPGYDVDVADEALPGLSRVVSVIAARPIRAGHLLRDLGATAVAELNGTGSLAPTVAASR</sequence>
<accession>A0ABY7R1F1</accession>
<evidence type="ECO:0000313" key="2">
    <source>
        <dbReference type="Proteomes" id="UP001212097"/>
    </source>
</evidence>
<dbReference type="RefSeq" id="WP_271418538.1">
    <property type="nucleotide sequence ID" value="NZ_CP115668.1"/>
</dbReference>
<gene>
    <name evidence="1" type="ORF">O6R08_02125</name>
</gene>
<name>A0ABY7R1F1_9ACTN</name>
<reference evidence="1 2" key="1">
    <citation type="submission" date="2023-06" db="EMBL/GenBank/DDBJ databases">
        <title>The Gram-positive Non-spore-bearing Anaerobic Bacilli of Human Feces.</title>
        <authorList>
            <person name="Eggerth A.H."/>
        </authorList>
    </citation>
    <scope>NUCLEOTIDE SEQUENCE [LARGE SCALE GENOMIC DNA]</scope>
    <source>
        <strain evidence="1 2">CBA3108</strain>
    </source>
</reference>
<organism evidence="1 2">
    <name type="scientific">Cutibacterium equinum</name>
    <dbReference type="NCBI Taxonomy" id="3016342"/>
    <lineage>
        <taxon>Bacteria</taxon>
        <taxon>Bacillati</taxon>
        <taxon>Actinomycetota</taxon>
        <taxon>Actinomycetes</taxon>
        <taxon>Propionibacteriales</taxon>
        <taxon>Propionibacteriaceae</taxon>
        <taxon>Cutibacterium</taxon>
    </lineage>
</organism>
<protein>
    <submittedName>
        <fullName evidence="1">Uncharacterized protein</fullName>
    </submittedName>
</protein>
<keyword evidence="2" id="KW-1185">Reference proteome</keyword>